<gene>
    <name evidence="2" type="ORF">RHODO2019_10655</name>
</gene>
<sequence>MSTPAAAPSTPVQLVASLRLVALVVTAVIVALAAVLLVVVLPESGTGLVGLGVGLVLGVAALVASRVVPPRRAAPMVVDQSQQEVLAQVRGSAFVALVVVEVVAVLAFAVSVVVDDRGPYLVAAPLAVVALLLNATSAPALRRHLTHLESAGVTSGVRL</sequence>
<organism evidence="2 3">
    <name type="scientific">Rhodococcus antarcticus</name>
    <dbReference type="NCBI Taxonomy" id="2987751"/>
    <lineage>
        <taxon>Bacteria</taxon>
        <taxon>Bacillati</taxon>
        <taxon>Actinomycetota</taxon>
        <taxon>Actinomycetes</taxon>
        <taxon>Mycobacteriales</taxon>
        <taxon>Nocardiaceae</taxon>
        <taxon>Rhodococcus</taxon>
    </lineage>
</organism>
<keyword evidence="1" id="KW-0472">Membrane</keyword>
<evidence type="ECO:0008006" key="4">
    <source>
        <dbReference type="Google" id="ProtNLM"/>
    </source>
</evidence>
<proteinExistence type="predicted"/>
<name>A0ABY6NW99_9NOCA</name>
<feature type="transmembrane region" description="Helical" evidence="1">
    <location>
        <begin position="47"/>
        <end position="68"/>
    </location>
</feature>
<dbReference type="RefSeq" id="WP_265381777.1">
    <property type="nucleotide sequence ID" value="NZ_CP110615.1"/>
</dbReference>
<keyword evidence="1" id="KW-1133">Transmembrane helix</keyword>
<protein>
    <recommendedName>
        <fullName evidence="4">Transmembrane protein PGPGW</fullName>
    </recommendedName>
</protein>
<feature type="transmembrane region" description="Helical" evidence="1">
    <location>
        <begin position="120"/>
        <end position="141"/>
    </location>
</feature>
<evidence type="ECO:0000313" key="2">
    <source>
        <dbReference type="EMBL" id="UZJ23669.1"/>
    </source>
</evidence>
<accession>A0ABY6NW99</accession>
<feature type="transmembrane region" description="Helical" evidence="1">
    <location>
        <begin position="20"/>
        <end position="41"/>
    </location>
</feature>
<reference evidence="2" key="1">
    <citation type="submission" date="2022-10" db="EMBL/GenBank/DDBJ databases">
        <title>Rhodococcus sp.75.</title>
        <authorList>
            <person name="Sun M."/>
        </authorList>
    </citation>
    <scope>NUCLEOTIDE SEQUENCE</scope>
    <source>
        <strain evidence="2">75</strain>
    </source>
</reference>
<evidence type="ECO:0000313" key="3">
    <source>
        <dbReference type="Proteomes" id="UP001164965"/>
    </source>
</evidence>
<keyword evidence="3" id="KW-1185">Reference proteome</keyword>
<dbReference type="EMBL" id="CP110615">
    <property type="protein sequence ID" value="UZJ23669.1"/>
    <property type="molecule type" value="Genomic_DNA"/>
</dbReference>
<evidence type="ECO:0000256" key="1">
    <source>
        <dbReference type="SAM" id="Phobius"/>
    </source>
</evidence>
<feature type="transmembrane region" description="Helical" evidence="1">
    <location>
        <begin position="89"/>
        <end position="114"/>
    </location>
</feature>
<dbReference type="Proteomes" id="UP001164965">
    <property type="component" value="Chromosome"/>
</dbReference>
<keyword evidence="1" id="KW-0812">Transmembrane</keyword>